<gene>
    <name evidence="1" type="ORF">PMAYCL1PPCAC_16929</name>
</gene>
<proteinExistence type="predicted"/>
<reference evidence="2" key="1">
    <citation type="submission" date="2022-10" db="EMBL/GenBank/DDBJ databases">
        <title>Genome assembly of Pristionchus species.</title>
        <authorList>
            <person name="Yoshida K."/>
            <person name="Sommer R.J."/>
        </authorList>
    </citation>
    <scope>NUCLEOTIDE SEQUENCE [LARGE SCALE GENOMIC DNA]</scope>
    <source>
        <strain evidence="2">RS5460</strain>
    </source>
</reference>
<dbReference type="AlphaFoldDB" id="A0AAN5CLV2"/>
<organism evidence="1 2">
    <name type="scientific">Pristionchus mayeri</name>
    <dbReference type="NCBI Taxonomy" id="1317129"/>
    <lineage>
        <taxon>Eukaryota</taxon>
        <taxon>Metazoa</taxon>
        <taxon>Ecdysozoa</taxon>
        <taxon>Nematoda</taxon>
        <taxon>Chromadorea</taxon>
        <taxon>Rhabditida</taxon>
        <taxon>Rhabditina</taxon>
        <taxon>Diplogasteromorpha</taxon>
        <taxon>Diplogasteroidea</taxon>
        <taxon>Neodiplogasteridae</taxon>
        <taxon>Pristionchus</taxon>
    </lineage>
</organism>
<sequence>LSNVIRLSVFAQRDHLGASVVGYFHHNLLHRFFGHSGGHGEVGFYYARVDRVDSDALVNELCGHLNCQLIKRRLRHRVVGIL</sequence>
<feature type="non-terminal residue" evidence="1">
    <location>
        <position position="1"/>
    </location>
</feature>
<evidence type="ECO:0000313" key="2">
    <source>
        <dbReference type="Proteomes" id="UP001328107"/>
    </source>
</evidence>
<dbReference type="EMBL" id="BTRK01000004">
    <property type="protein sequence ID" value="GMR46734.1"/>
    <property type="molecule type" value="Genomic_DNA"/>
</dbReference>
<protein>
    <submittedName>
        <fullName evidence="1">Uncharacterized protein</fullName>
    </submittedName>
</protein>
<evidence type="ECO:0000313" key="1">
    <source>
        <dbReference type="EMBL" id="GMR46734.1"/>
    </source>
</evidence>
<comment type="caution">
    <text evidence="1">The sequence shown here is derived from an EMBL/GenBank/DDBJ whole genome shotgun (WGS) entry which is preliminary data.</text>
</comment>
<keyword evidence="2" id="KW-1185">Reference proteome</keyword>
<name>A0AAN5CLV2_9BILA</name>
<accession>A0AAN5CLV2</accession>
<dbReference type="Proteomes" id="UP001328107">
    <property type="component" value="Unassembled WGS sequence"/>
</dbReference>